<comment type="caution">
    <text evidence="1">The sequence shown here is derived from an EMBL/GenBank/DDBJ whole genome shotgun (WGS) entry which is preliminary data.</text>
</comment>
<organism evidence="1 2">
    <name type="scientific">Cichorium intybus</name>
    <name type="common">Chicory</name>
    <dbReference type="NCBI Taxonomy" id="13427"/>
    <lineage>
        <taxon>Eukaryota</taxon>
        <taxon>Viridiplantae</taxon>
        <taxon>Streptophyta</taxon>
        <taxon>Embryophyta</taxon>
        <taxon>Tracheophyta</taxon>
        <taxon>Spermatophyta</taxon>
        <taxon>Magnoliopsida</taxon>
        <taxon>eudicotyledons</taxon>
        <taxon>Gunneridae</taxon>
        <taxon>Pentapetalae</taxon>
        <taxon>asterids</taxon>
        <taxon>campanulids</taxon>
        <taxon>Asterales</taxon>
        <taxon>Asteraceae</taxon>
        <taxon>Cichorioideae</taxon>
        <taxon>Cichorieae</taxon>
        <taxon>Cichoriinae</taxon>
        <taxon>Cichorium</taxon>
    </lineage>
</organism>
<proteinExistence type="predicted"/>
<accession>A0ACB9D271</accession>
<gene>
    <name evidence="1" type="ORF">L2E82_31008</name>
</gene>
<reference evidence="1 2" key="2">
    <citation type="journal article" date="2022" name="Mol. Ecol. Resour.">
        <title>The genomes of chicory, endive, great burdock and yacon provide insights into Asteraceae paleo-polyploidization history and plant inulin production.</title>
        <authorList>
            <person name="Fan W."/>
            <person name="Wang S."/>
            <person name="Wang H."/>
            <person name="Wang A."/>
            <person name="Jiang F."/>
            <person name="Liu H."/>
            <person name="Zhao H."/>
            <person name="Xu D."/>
            <person name="Zhang Y."/>
        </authorList>
    </citation>
    <scope>NUCLEOTIDE SEQUENCE [LARGE SCALE GENOMIC DNA]</scope>
    <source>
        <strain evidence="2">cv. Punajuju</strain>
        <tissue evidence="1">Leaves</tissue>
    </source>
</reference>
<evidence type="ECO:0000313" key="1">
    <source>
        <dbReference type="EMBL" id="KAI3740540.1"/>
    </source>
</evidence>
<dbReference type="Proteomes" id="UP001055811">
    <property type="component" value="Linkage Group LG05"/>
</dbReference>
<keyword evidence="2" id="KW-1185">Reference proteome</keyword>
<sequence length="186" mass="21881">MVKMRRVEILRSHLEEAKFLLVSTAALHRLQPSVDAFDRPIPAAGPSVIYIFCNEEPLWMNLCLNNENRELQYKGSWKKTTLDRISQRSAKKLSMKFEDYVSYMQVQHDEDPLYIFDDKFGEVAPNSLKDYNVPHLFLDDYFDVLDDDQRLPFRWLIIRPERSGASWHVDLALTSAWNTLLCGRKR</sequence>
<dbReference type="EMBL" id="CM042013">
    <property type="protein sequence ID" value="KAI3740540.1"/>
    <property type="molecule type" value="Genomic_DNA"/>
</dbReference>
<name>A0ACB9D271_CICIN</name>
<protein>
    <submittedName>
        <fullName evidence="1">Uncharacterized protein</fullName>
    </submittedName>
</protein>
<evidence type="ECO:0000313" key="2">
    <source>
        <dbReference type="Proteomes" id="UP001055811"/>
    </source>
</evidence>
<reference evidence="2" key="1">
    <citation type="journal article" date="2022" name="Mol. Ecol. Resour.">
        <title>The genomes of chicory, endive, great burdock and yacon provide insights into Asteraceae palaeo-polyploidization history and plant inulin production.</title>
        <authorList>
            <person name="Fan W."/>
            <person name="Wang S."/>
            <person name="Wang H."/>
            <person name="Wang A."/>
            <person name="Jiang F."/>
            <person name="Liu H."/>
            <person name="Zhao H."/>
            <person name="Xu D."/>
            <person name="Zhang Y."/>
        </authorList>
    </citation>
    <scope>NUCLEOTIDE SEQUENCE [LARGE SCALE GENOMIC DNA]</scope>
    <source>
        <strain evidence="2">cv. Punajuju</strain>
    </source>
</reference>